<protein>
    <submittedName>
        <fullName evidence="1">Uncharacterized protein</fullName>
    </submittedName>
</protein>
<dbReference type="GO" id="GO:0090391">
    <property type="term" value="P:granum assembly"/>
    <property type="evidence" value="ECO:0007669"/>
    <property type="project" value="InterPro"/>
</dbReference>
<name>A0A2V0NMR5_9CHLO</name>
<dbReference type="InterPro" id="IPR036770">
    <property type="entry name" value="Ankyrin_rpt-contain_sf"/>
</dbReference>
<reference evidence="1 2" key="1">
    <citation type="journal article" date="2018" name="Sci. Rep.">
        <title>Raphidocelis subcapitata (=Pseudokirchneriella subcapitata) provides an insight into genome evolution and environmental adaptations in the Sphaeropleales.</title>
        <authorList>
            <person name="Suzuki S."/>
            <person name="Yamaguchi H."/>
            <person name="Nakajima N."/>
            <person name="Kawachi M."/>
        </authorList>
    </citation>
    <scope>NUCLEOTIDE SEQUENCE [LARGE SCALE GENOMIC DNA]</scope>
    <source>
        <strain evidence="1 2">NIES-35</strain>
    </source>
</reference>
<dbReference type="InParanoid" id="A0A2V0NMR5"/>
<dbReference type="InterPro" id="IPR044242">
    <property type="entry name" value="LTD-like"/>
</dbReference>
<dbReference type="PANTHER" id="PTHR47317:SF1">
    <property type="entry name" value="PROTEIN LHCP TRANSLOCATION DEFECT"/>
    <property type="match status" value="1"/>
</dbReference>
<dbReference type="Gene3D" id="1.25.40.20">
    <property type="entry name" value="Ankyrin repeat-containing domain"/>
    <property type="match status" value="1"/>
</dbReference>
<dbReference type="AlphaFoldDB" id="A0A2V0NMR5"/>
<keyword evidence="2" id="KW-1185">Reference proteome</keyword>
<dbReference type="OrthoDB" id="539213at2759"/>
<proteinExistence type="predicted"/>
<dbReference type="STRING" id="307507.A0A2V0NMR5"/>
<dbReference type="GO" id="GO:0009570">
    <property type="term" value="C:chloroplast stroma"/>
    <property type="evidence" value="ECO:0007669"/>
    <property type="project" value="InterPro"/>
</dbReference>
<sequence>MQMRICSSSAAVRVTGKAPRVRGAVAVRRVERVQLRDTRAFFFNFGKKGQEEASQASRSDYGADDVEHYFNYMGCLAEEGTYDRMEELMGSGLEPVDVILLLAAAENDDPKIEELLAAGADVGARDGKGRTPRQLATKDVVIRMLDEAEAKKVKV</sequence>
<dbReference type="GO" id="GO:0006886">
    <property type="term" value="P:intracellular protein transport"/>
    <property type="evidence" value="ECO:0007669"/>
    <property type="project" value="InterPro"/>
</dbReference>
<evidence type="ECO:0000313" key="2">
    <source>
        <dbReference type="Proteomes" id="UP000247498"/>
    </source>
</evidence>
<dbReference type="Proteomes" id="UP000247498">
    <property type="component" value="Unassembled WGS sequence"/>
</dbReference>
<dbReference type="PANTHER" id="PTHR47317">
    <property type="entry name" value="PROTEIN LHCP TRANSLOCATION DEFECT"/>
    <property type="match status" value="1"/>
</dbReference>
<comment type="caution">
    <text evidence="1">The sequence shown here is derived from an EMBL/GenBank/DDBJ whole genome shotgun (WGS) entry which is preliminary data.</text>
</comment>
<dbReference type="SUPFAM" id="SSF48403">
    <property type="entry name" value="Ankyrin repeat"/>
    <property type="match status" value="1"/>
</dbReference>
<dbReference type="GO" id="GO:0009941">
    <property type="term" value="C:chloroplast envelope"/>
    <property type="evidence" value="ECO:0007669"/>
    <property type="project" value="TreeGrafter"/>
</dbReference>
<dbReference type="FunCoup" id="A0A2V0NMR5">
    <property type="interactions" value="539"/>
</dbReference>
<organism evidence="1 2">
    <name type="scientific">Raphidocelis subcapitata</name>
    <dbReference type="NCBI Taxonomy" id="307507"/>
    <lineage>
        <taxon>Eukaryota</taxon>
        <taxon>Viridiplantae</taxon>
        <taxon>Chlorophyta</taxon>
        <taxon>core chlorophytes</taxon>
        <taxon>Chlorophyceae</taxon>
        <taxon>CS clade</taxon>
        <taxon>Sphaeropleales</taxon>
        <taxon>Selenastraceae</taxon>
        <taxon>Raphidocelis</taxon>
    </lineage>
</organism>
<dbReference type="EMBL" id="BDRX01000006">
    <property type="protein sequence ID" value="GBF88821.1"/>
    <property type="molecule type" value="Genomic_DNA"/>
</dbReference>
<gene>
    <name evidence="1" type="ORF">Rsub_01722</name>
</gene>
<accession>A0A2V0NMR5</accession>
<evidence type="ECO:0000313" key="1">
    <source>
        <dbReference type="EMBL" id="GBF88821.1"/>
    </source>
</evidence>